<dbReference type="FunFam" id="3.40.50.720:FF:000047">
    <property type="entry name" value="NADP-dependent L-serine/L-allo-threonine dehydrogenase"/>
    <property type="match status" value="1"/>
</dbReference>
<dbReference type="EMBL" id="AP027268">
    <property type="protein sequence ID" value="BDW93683.1"/>
    <property type="molecule type" value="Genomic_DNA"/>
</dbReference>
<gene>
    <name evidence="5" type="ORF">MACH07_25150</name>
</gene>
<protein>
    <submittedName>
        <fullName evidence="5">Oxidoreductase</fullName>
    </submittedName>
</protein>
<dbReference type="SMART" id="SM00822">
    <property type="entry name" value="PKS_KR"/>
    <property type="match status" value="1"/>
</dbReference>
<reference evidence="5 6" key="1">
    <citation type="submission" date="2023-01" db="EMBL/GenBank/DDBJ databases">
        <title>Complete genome sequence of Muricauda aquimarina strain IFOP_LL357.</title>
        <authorList>
            <person name="Gajardo G."/>
            <person name="Ueki S."/>
            <person name="Maruyama F."/>
        </authorList>
    </citation>
    <scope>NUCLEOTIDE SEQUENCE [LARGE SCALE GENOMIC DNA]</scope>
    <source>
        <strain evidence="5 6">IFOP_LL357</strain>
    </source>
</reference>
<organism evidence="5 6">
    <name type="scientific">Flagellimonas marinaquae</name>
    <dbReference type="NCBI Taxonomy" id="254955"/>
    <lineage>
        <taxon>Bacteria</taxon>
        <taxon>Pseudomonadati</taxon>
        <taxon>Bacteroidota</taxon>
        <taxon>Flavobacteriia</taxon>
        <taxon>Flavobacteriales</taxon>
        <taxon>Flavobacteriaceae</taxon>
        <taxon>Flagellimonas</taxon>
    </lineage>
</organism>
<dbReference type="PANTHER" id="PTHR43115:SF4">
    <property type="entry name" value="DEHYDROGENASE_REDUCTASE SDR FAMILY MEMBER 11"/>
    <property type="match status" value="1"/>
</dbReference>
<evidence type="ECO:0000313" key="6">
    <source>
        <dbReference type="Proteomes" id="UP001330184"/>
    </source>
</evidence>
<dbReference type="InterPro" id="IPR057326">
    <property type="entry name" value="KR_dom"/>
</dbReference>
<evidence type="ECO:0000313" key="5">
    <source>
        <dbReference type="EMBL" id="BDW93683.1"/>
    </source>
</evidence>
<keyword evidence="2" id="KW-0560">Oxidoreductase</keyword>
<sequence length="251" mass="26766">MSLENNIKGKVVVITGASSGLGEATARHLAAKGAHVVLGARREDRLQNISEEINSKNEGKAAYIATDVTKKEDVQALVDKAVSEFGKIDVMVNNAGLMAIAPMSEVKVDEWDRMIDINIKGVLYGVAAALPIFQKQESGHFINLSSVAGIKVFAPGGTVYSGTKFAVRAISEGLRAEVGGNIRTTSIEPGAVDSELKHGSTHKESSEMVDNMYETISIPADSVARTIAFAIEQPADVDVNEIVLRPTVQDF</sequence>
<dbReference type="AlphaFoldDB" id="A0AA48HHU7"/>
<keyword evidence="6" id="KW-1185">Reference proteome</keyword>
<evidence type="ECO:0000256" key="3">
    <source>
        <dbReference type="RuleBase" id="RU000363"/>
    </source>
</evidence>
<dbReference type="RefSeq" id="WP_338194411.1">
    <property type="nucleotide sequence ID" value="NZ_AP027268.1"/>
</dbReference>
<dbReference type="Gene3D" id="3.40.50.720">
    <property type="entry name" value="NAD(P)-binding Rossmann-like Domain"/>
    <property type="match status" value="1"/>
</dbReference>
<evidence type="ECO:0000256" key="2">
    <source>
        <dbReference type="ARBA" id="ARBA00023002"/>
    </source>
</evidence>
<dbReference type="SUPFAM" id="SSF51735">
    <property type="entry name" value="NAD(P)-binding Rossmann-fold domains"/>
    <property type="match status" value="1"/>
</dbReference>
<dbReference type="GO" id="GO:0016616">
    <property type="term" value="F:oxidoreductase activity, acting on the CH-OH group of donors, NAD or NADP as acceptor"/>
    <property type="evidence" value="ECO:0007669"/>
    <property type="project" value="UniProtKB-ARBA"/>
</dbReference>
<name>A0AA48HHU7_9FLAO</name>
<evidence type="ECO:0000259" key="4">
    <source>
        <dbReference type="SMART" id="SM00822"/>
    </source>
</evidence>
<evidence type="ECO:0000256" key="1">
    <source>
        <dbReference type="ARBA" id="ARBA00006484"/>
    </source>
</evidence>
<dbReference type="PROSITE" id="PS00061">
    <property type="entry name" value="ADH_SHORT"/>
    <property type="match status" value="1"/>
</dbReference>
<comment type="similarity">
    <text evidence="1 3">Belongs to the short-chain dehydrogenases/reductases (SDR) family.</text>
</comment>
<dbReference type="Proteomes" id="UP001330184">
    <property type="component" value="Chromosome"/>
</dbReference>
<dbReference type="InterPro" id="IPR002347">
    <property type="entry name" value="SDR_fam"/>
</dbReference>
<dbReference type="Pfam" id="PF00106">
    <property type="entry name" value="adh_short"/>
    <property type="match status" value="1"/>
</dbReference>
<dbReference type="PRINTS" id="PR00081">
    <property type="entry name" value="GDHRDH"/>
</dbReference>
<accession>A0AA48HHU7</accession>
<proteinExistence type="inferred from homology"/>
<dbReference type="InterPro" id="IPR036291">
    <property type="entry name" value="NAD(P)-bd_dom_sf"/>
</dbReference>
<dbReference type="PANTHER" id="PTHR43115">
    <property type="entry name" value="DEHYDROGENASE/REDUCTASE SDR FAMILY MEMBER 11"/>
    <property type="match status" value="1"/>
</dbReference>
<feature type="domain" description="Ketoreductase" evidence="4">
    <location>
        <begin position="10"/>
        <end position="195"/>
    </location>
</feature>
<dbReference type="PRINTS" id="PR00080">
    <property type="entry name" value="SDRFAMILY"/>
</dbReference>
<dbReference type="InterPro" id="IPR020904">
    <property type="entry name" value="Sc_DH/Rdtase_CS"/>
</dbReference>